<dbReference type="GO" id="GO:0005886">
    <property type="term" value="C:plasma membrane"/>
    <property type="evidence" value="ECO:0007669"/>
    <property type="project" value="UniProtKB-SubCell"/>
</dbReference>
<dbReference type="GO" id="GO:0022857">
    <property type="term" value="F:transmembrane transporter activity"/>
    <property type="evidence" value="ECO:0007669"/>
    <property type="project" value="InterPro"/>
</dbReference>
<comment type="subcellular location">
    <subcellularLocation>
        <location evidence="1">Cell membrane</location>
        <topology evidence="1">Multi-pass membrane protein</topology>
    </subcellularLocation>
</comment>
<feature type="transmembrane region" description="Helical" evidence="10">
    <location>
        <begin position="230"/>
        <end position="249"/>
    </location>
</feature>
<keyword evidence="6 10" id="KW-1133">Transmembrane helix</keyword>
<keyword evidence="2" id="KW-0813">Transport</keyword>
<feature type="compositionally biased region" description="Basic residues" evidence="9">
    <location>
        <begin position="29"/>
        <end position="85"/>
    </location>
</feature>
<keyword evidence="3" id="KW-1003">Cell membrane</keyword>
<evidence type="ECO:0000256" key="10">
    <source>
        <dbReference type="SAM" id="Phobius"/>
    </source>
</evidence>
<sequence>MGARRQAGAGPHRGDDRARHGAGDQGRRPGARPRLRRGHLLRHPRRRRLRPPGHPRLPGRQRRRPGRPGHGRPAHPHRRRRSRLRSTHVTANLQILISGISLGCVLALLALGFVVVAKSTGVFNLTQGGFVVLGGYLSYTAHQTWGLPFVLAVLLSIVLVSALAVLLEATIVHRIATANLFTPILVTFGLLIIIPPVAAGIWGPDQKNLGDPWGLDVLRVGDLTITHRDLAVIISTLVLLAAFGAFFRFSRLGLAMQATALDPEAALAQGVSDRTVHRLSWGIAGALGAFGGTMLATTAGAGLGPGLEQYALLAIPVIILGGLESPLGAVLGGLFVGIVQQFAVVRVPESFGAGFYEVVPYLLMLVVMLVRPEGLFGTKKVRRI</sequence>
<organism evidence="11 12">
    <name type="scientific">Modestobacter versicolor</name>
    <dbReference type="NCBI Taxonomy" id="429133"/>
    <lineage>
        <taxon>Bacteria</taxon>
        <taxon>Bacillati</taxon>
        <taxon>Actinomycetota</taxon>
        <taxon>Actinomycetes</taxon>
        <taxon>Geodermatophilales</taxon>
        <taxon>Geodermatophilaceae</taxon>
        <taxon>Modestobacter</taxon>
    </lineage>
</organism>
<evidence type="ECO:0000256" key="5">
    <source>
        <dbReference type="ARBA" id="ARBA00022970"/>
    </source>
</evidence>
<evidence type="ECO:0000256" key="7">
    <source>
        <dbReference type="ARBA" id="ARBA00023136"/>
    </source>
</evidence>
<feature type="transmembrane region" description="Helical" evidence="10">
    <location>
        <begin position="351"/>
        <end position="370"/>
    </location>
</feature>
<proteinExistence type="inferred from homology"/>
<evidence type="ECO:0000256" key="8">
    <source>
        <dbReference type="ARBA" id="ARBA00037998"/>
    </source>
</evidence>
<evidence type="ECO:0000313" key="12">
    <source>
        <dbReference type="Proteomes" id="UP000247602"/>
    </source>
</evidence>
<feature type="compositionally biased region" description="Basic and acidic residues" evidence="9">
    <location>
        <begin position="12"/>
        <end position="27"/>
    </location>
</feature>
<feature type="transmembrane region" description="Helical" evidence="10">
    <location>
        <begin position="310"/>
        <end position="339"/>
    </location>
</feature>
<feature type="transmembrane region" description="Helical" evidence="10">
    <location>
        <begin position="179"/>
        <end position="202"/>
    </location>
</feature>
<dbReference type="Pfam" id="PF02653">
    <property type="entry name" value="BPD_transp_2"/>
    <property type="match status" value="1"/>
</dbReference>
<evidence type="ECO:0000256" key="1">
    <source>
        <dbReference type="ARBA" id="ARBA00004651"/>
    </source>
</evidence>
<dbReference type="GO" id="GO:0006865">
    <property type="term" value="P:amino acid transport"/>
    <property type="evidence" value="ECO:0007669"/>
    <property type="project" value="UniProtKB-KW"/>
</dbReference>
<feature type="region of interest" description="Disordered" evidence="9">
    <location>
        <begin position="1"/>
        <end position="85"/>
    </location>
</feature>
<dbReference type="PANTHER" id="PTHR11795:SF445">
    <property type="entry name" value="AMINO ACID ABC TRANSPORTER PERMEASE PROTEIN"/>
    <property type="match status" value="1"/>
</dbReference>
<dbReference type="Proteomes" id="UP000247602">
    <property type="component" value="Unassembled WGS sequence"/>
</dbReference>
<dbReference type="EMBL" id="QKNV01000117">
    <property type="protein sequence ID" value="PZA21075.1"/>
    <property type="molecule type" value="Genomic_DNA"/>
</dbReference>
<keyword evidence="4 10" id="KW-0812">Transmembrane</keyword>
<protein>
    <submittedName>
        <fullName evidence="11">Branched-chain amino acid ABC transporter permease</fullName>
    </submittedName>
</protein>
<evidence type="ECO:0000256" key="9">
    <source>
        <dbReference type="SAM" id="MobiDB-lite"/>
    </source>
</evidence>
<keyword evidence="12" id="KW-1185">Reference proteome</keyword>
<comment type="similarity">
    <text evidence="8">Belongs to the binding-protein-dependent transport system permease family. LivHM subfamily.</text>
</comment>
<feature type="transmembrane region" description="Helical" evidence="10">
    <location>
        <begin position="89"/>
        <end position="116"/>
    </location>
</feature>
<accession>A0A323V8C6</accession>
<feature type="transmembrane region" description="Helical" evidence="10">
    <location>
        <begin position="279"/>
        <end position="304"/>
    </location>
</feature>
<dbReference type="InterPro" id="IPR001851">
    <property type="entry name" value="ABC_transp_permease"/>
</dbReference>
<dbReference type="PANTHER" id="PTHR11795">
    <property type="entry name" value="BRANCHED-CHAIN AMINO ACID TRANSPORT SYSTEM PERMEASE PROTEIN LIVH"/>
    <property type="match status" value="1"/>
</dbReference>
<dbReference type="OrthoDB" id="9807115at2"/>
<dbReference type="CDD" id="cd06582">
    <property type="entry name" value="TM_PBP1_LivH_like"/>
    <property type="match status" value="1"/>
</dbReference>
<dbReference type="AlphaFoldDB" id="A0A323V8C6"/>
<evidence type="ECO:0000256" key="3">
    <source>
        <dbReference type="ARBA" id="ARBA00022475"/>
    </source>
</evidence>
<reference evidence="11 12" key="1">
    <citation type="submission" date="2018-06" db="EMBL/GenBank/DDBJ databases">
        <title>Draft genome sequence of Modestobacter versicolor CP153-2.</title>
        <authorList>
            <person name="Gundlapally S.R."/>
        </authorList>
    </citation>
    <scope>NUCLEOTIDE SEQUENCE [LARGE SCALE GENOMIC DNA]</scope>
    <source>
        <strain evidence="11 12">CP153-2</strain>
    </source>
</reference>
<dbReference type="InterPro" id="IPR052157">
    <property type="entry name" value="BCAA_transport_permease"/>
</dbReference>
<feature type="transmembrane region" description="Helical" evidence="10">
    <location>
        <begin position="145"/>
        <end position="167"/>
    </location>
</feature>
<name>A0A323V8C6_9ACTN</name>
<keyword evidence="5" id="KW-0029">Amino-acid transport</keyword>
<keyword evidence="7 10" id="KW-0472">Membrane</keyword>
<evidence type="ECO:0000256" key="6">
    <source>
        <dbReference type="ARBA" id="ARBA00022989"/>
    </source>
</evidence>
<evidence type="ECO:0000256" key="2">
    <source>
        <dbReference type="ARBA" id="ARBA00022448"/>
    </source>
</evidence>
<evidence type="ECO:0000256" key="4">
    <source>
        <dbReference type="ARBA" id="ARBA00022692"/>
    </source>
</evidence>
<evidence type="ECO:0000313" key="11">
    <source>
        <dbReference type="EMBL" id="PZA21075.1"/>
    </source>
</evidence>
<gene>
    <name evidence="11" type="ORF">DMO24_12160</name>
</gene>
<comment type="caution">
    <text evidence="11">The sequence shown here is derived from an EMBL/GenBank/DDBJ whole genome shotgun (WGS) entry which is preliminary data.</text>
</comment>